<keyword evidence="1" id="KW-0812">Transmembrane</keyword>
<dbReference type="NCBIfam" id="TIGR02871">
    <property type="entry name" value="spore_ylbJ"/>
    <property type="match status" value="1"/>
</dbReference>
<dbReference type="Pfam" id="PF07670">
    <property type="entry name" value="Gate"/>
    <property type="match status" value="1"/>
</dbReference>
<feature type="transmembrane region" description="Helical" evidence="1">
    <location>
        <begin position="232"/>
        <end position="252"/>
    </location>
</feature>
<feature type="transmembrane region" description="Helical" evidence="1">
    <location>
        <begin position="389"/>
        <end position="411"/>
    </location>
</feature>
<name>A0A1G9URU4_9BACL</name>
<organism evidence="3 4">
    <name type="scientific">Fictibacillus solisalsi</name>
    <dbReference type="NCBI Taxonomy" id="459525"/>
    <lineage>
        <taxon>Bacteria</taxon>
        <taxon>Bacillati</taxon>
        <taxon>Bacillota</taxon>
        <taxon>Bacilli</taxon>
        <taxon>Bacillales</taxon>
        <taxon>Fictibacillaceae</taxon>
        <taxon>Fictibacillus</taxon>
    </lineage>
</organism>
<dbReference type="InterPro" id="IPR011642">
    <property type="entry name" value="Gate_dom"/>
</dbReference>
<keyword evidence="1" id="KW-0472">Membrane</keyword>
<proteinExistence type="predicted"/>
<feature type="transmembrane region" description="Helical" evidence="1">
    <location>
        <begin position="20"/>
        <end position="39"/>
    </location>
</feature>
<dbReference type="RefSeq" id="WP_244520356.1">
    <property type="nucleotide sequence ID" value="NZ_FNHW01000001.1"/>
</dbReference>
<evidence type="ECO:0000313" key="4">
    <source>
        <dbReference type="Proteomes" id="UP000199544"/>
    </source>
</evidence>
<evidence type="ECO:0000259" key="2">
    <source>
        <dbReference type="Pfam" id="PF07670"/>
    </source>
</evidence>
<feature type="transmembrane region" description="Helical" evidence="1">
    <location>
        <begin position="264"/>
        <end position="283"/>
    </location>
</feature>
<accession>A0A1G9URU4</accession>
<feature type="transmembrane region" description="Helical" evidence="1">
    <location>
        <begin position="59"/>
        <end position="85"/>
    </location>
</feature>
<evidence type="ECO:0000256" key="1">
    <source>
        <dbReference type="SAM" id="Phobius"/>
    </source>
</evidence>
<feature type="transmembrane region" description="Helical" evidence="1">
    <location>
        <begin position="341"/>
        <end position="362"/>
    </location>
</feature>
<keyword evidence="1" id="KW-1133">Transmembrane helix</keyword>
<gene>
    <name evidence="3" type="ORF">SAMN04488137_1104</name>
</gene>
<dbReference type="STRING" id="459525.SAMN04488137_1104"/>
<protein>
    <submittedName>
        <fullName evidence="3">Sporulation integral membrane protein YlbJ</fullName>
    </submittedName>
</protein>
<dbReference type="InterPro" id="IPR014226">
    <property type="entry name" value="Spore_IM_YlbJ"/>
</dbReference>
<feature type="domain" description="Nucleoside transporter/FeoB GTPase Gate" evidence="2">
    <location>
        <begin position="57"/>
        <end position="156"/>
    </location>
</feature>
<feature type="transmembrane region" description="Helical" evidence="1">
    <location>
        <begin position="135"/>
        <end position="156"/>
    </location>
</feature>
<dbReference type="AlphaFoldDB" id="A0A1G9URU4"/>
<evidence type="ECO:0000313" key="3">
    <source>
        <dbReference type="EMBL" id="SDM62610.1"/>
    </source>
</evidence>
<dbReference type="EMBL" id="FNHW01000001">
    <property type="protein sequence ID" value="SDM62610.1"/>
    <property type="molecule type" value="Genomic_DNA"/>
</dbReference>
<feature type="transmembrane region" description="Helical" evidence="1">
    <location>
        <begin position="303"/>
        <end position="329"/>
    </location>
</feature>
<sequence length="423" mass="46571">MQGQGLFFMIGGINVKWNFYKSIALSVAAIILAGAVMIFPKEAFGASLDGLKLWWDVVFPSLLPFFILSEILIGFGVVHFFGVLFEPLMRPLFKVPGSGGFVWAMGLSSGFPAGAKLTARLWQEKQITTIEAERLVSFTNCSNPLFIFGAVAVGFFNNPSLGIVLALSHYVGNILVGLAMRFHGKKRSKEKDTSVPLHRIQPFRALQKMHEARLADGRPIGKLLGDAVQSSISTLLMIGGFVILFSVINRVLSLLSITPLFSNFLEKGLSVFSISGSLSYPFISGLFEITMGSKLASQSPSFLMQQCIVVSFILAFSGFSVQAQVASILSETDISFRPFFLARLLHGVFAAALSAILFPVLLSPHSKSAIAVWADGHLKQYPWSHYYHYFLQIGSLLTLTTLILSIFLWGLKHSKEKKHPRFH</sequence>
<keyword evidence="4" id="KW-1185">Reference proteome</keyword>
<reference evidence="4" key="1">
    <citation type="submission" date="2016-10" db="EMBL/GenBank/DDBJ databases">
        <authorList>
            <person name="Varghese N."/>
            <person name="Submissions S."/>
        </authorList>
    </citation>
    <scope>NUCLEOTIDE SEQUENCE [LARGE SCALE GENOMIC DNA]</scope>
    <source>
        <strain evidence="4">CGMCC 1.6854</strain>
    </source>
</reference>
<dbReference type="Proteomes" id="UP000199544">
    <property type="component" value="Unassembled WGS sequence"/>
</dbReference>